<feature type="region of interest" description="Disordered" evidence="1">
    <location>
        <begin position="70"/>
        <end position="102"/>
    </location>
</feature>
<comment type="caution">
    <text evidence="2">The sequence shown here is derived from an EMBL/GenBank/DDBJ whole genome shotgun (WGS) entry which is preliminary data.</text>
</comment>
<name>A0A4Y2JLV8_ARAVE</name>
<dbReference type="AlphaFoldDB" id="A0A4Y2JLV8"/>
<gene>
    <name evidence="2" type="ORF">AVEN_201338_1</name>
</gene>
<evidence type="ECO:0000256" key="1">
    <source>
        <dbReference type="SAM" id="MobiDB-lite"/>
    </source>
</evidence>
<proteinExistence type="predicted"/>
<evidence type="ECO:0000313" key="2">
    <source>
        <dbReference type="EMBL" id="GBM91363.1"/>
    </source>
</evidence>
<dbReference type="EMBL" id="BGPR01003701">
    <property type="protein sequence ID" value="GBM91363.1"/>
    <property type="molecule type" value="Genomic_DNA"/>
</dbReference>
<protein>
    <submittedName>
        <fullName evidence="2">Uncharacterized protein</fullName>
    </submittedName>
</protein>
<evidence type="ECO:0000313" key="3">
    <source>
        <dbReference type="Proteomes" id="UP000499080"/>
    </source>
</evidence>
<feature type="compositionally biased region" description="Acidic residues" evidence="1">
    <location>
        <begin position="73"/>
        <end position="92"/>
    </location>
</feature>
<keyword evidence="3" id="KW-1185">Reference proteome</keyword>
<organism evidence="2 3">
    <name type="scientific">Araneus ventricosus</name>
    <name type="common">Orbweaver spider</name>
    <name type="synonym">Epeira ventricosa</name>
    <dbReference type="NCBI Taxonomy" id="182803"/>
    <lineage>
        <taxon>Eukaryota</taxon>
        <taxon>Metazoa</taxon>
        <taxon>Ecdysozoa</taxon>
        <taxon>Arthropoda</taxon>
        <taxon>Chelicerata</taxon>
        <taxon>Arachnida</taxon>
        <taxon>Araneae</taxon>
        <taxon>Araneomorphae</taxon>
        <taxon>Entelegynae</taxon>
        <taxon>Araneoidea</taxon>
        <taxon>Araneidae</taxon>
        <taxon>Araneus</taxon>
    </lineage>
</organism>
<reference evidence="2 3" key="1">
    <citation type="journal article" date="2019" name="Sci. Rep.">
        <title>Orb-weaving spider Araneus ventricosus genome elucidates the spidroin gene catalogue.</title>
        <authorList>
            <person name="Kono N."/>
            <person name="Nakamura H."/>
            <person name="Ohtoshi R."/>
            <person name="Moran D.A.P."/>
            <person name="Shinohara A."/>
            <person name="Yoshida Y."/>
            <person name="Fujiwara M."/>
            <person name="Mori M."/>
            <person name="Tomita M."/>
            <person name="Arakawa K."/>
        </authorList>
    </citation>
    <scope>NUCLEOTIDE SEQUENCE [LARGE SCALE GENOMIC DNA]</scope>
</reference>
<dbReference type="Proteomes" id="UP000499080">
    <property type="component" value="Unassembled WGS sequence"/>
</dbReference>
<accession>A0A4Y2JLV8</accession>
<sequence>MSDINNLFDIAHANALEIIKIEEDRKFLLSQREPGQRGCLMGIDMKLANRKERVLLRVIEQENRLAMAHLSSEIDDNCMDSSEESSGAEDSSDQPGPSSNIT</sequence>
<dbReference type="OrthoDB" id="8044640at2759"/>